<accession>A0A8K0NHT2</accession>
<evidence type="ECO:0000313" key="2">
    <source>
        <dbReference type="Proteomes" id="UP000811619"/>
    </source>
</evidence>
<keyword evidence="2" id="KW-1185">Reference proteome</keyword>
<dbReference type="OrthoDB" id="5398371at2759"/>
<reference evidence="1" key="1">
    <citation type="journal article" date="2020" name="bioRxiv">
        <title>Whole genome comparisons of ergot fungi reveals the divergence and evolution of species within the genus Claviceps are the result of varying mechanisms driving genome evolution and host range expansion.</title>
        <authorList>
            <person name="Wyka S.A."/>
            <person name="Mondo S.J."/>
            <person name="Liu M."/>
            <person name="Dettman J."/>
            <person name="Nalam V."/>
            <person name="Broders K.D."/>
        </authorList>
    </citation>
    <scope>NUCLEOTIDE SEQUENCE</scope>
    <source>
        <strain evidence="1">CCC 489</strain>
    </source>
</reference>
<dbReference type="Proteomes" id="UP000811619">
    <property type="component" value="Unassembled WGS sequence"/>
</dbReference>
<sequence>MSYVTTLAIIADRFDATAVVARALPDLRFKWPITSTRPYVDDAGRPTDVEGALRQKILLAWLLNQPMRLHRESRELIVRGSRIWGVFPPEGEHEADFAAAWWNLPDGIEEELEHRRSCILHTVASIQRHFLARYSSRDRQCKLGYDSSAACDPFQLGQMLKFLLSRDLLRLADYAPGREPHASRLLDLEDLLATLKQLPSYQVDKHHLNCGPRLRVDPIIDYVKAMLAANVVSLPLAEWKRRRSDVSWVAGGDAPPVFAFTRALASDQRLRYEGAMYADGMARRLFTAGEWDWTPEG</sequence>
<proteinExistence type="predicted"/>
<evidence type="ECO:0000313" key="1">
    <source>
        <dbReference type="EMBL" id="KAG5914462.1"/>
    </source>
</evidence>
<dbReference type="AlphaFoldDB" id="A0A8K0NHT2"/>
<protein>
    <submittedName>
        <fullName evidence="1">Uncharacterized protein</fullName>
    </submittedName>
</protein>
<organism evidence="1 2">
    <name type="scientific">Claviceps africana</name>
    <dbReference type="NCBI Taxonomy" id="83212"/>
    <lineage>
        <taxon>Eukaryota</taxon>
        <taxon>Fungi</taxon>
        <taxon>Dikarya</taxon>
        <taxon>Ascomycota</taxon>
        <taxon>Pezizomycotina</taxon>
        <taxon>Sordariomycetes</taxon>
        <taxon>Hypocreomycetidae</taxon>
        <taxon>Hypocreales</taxon>
        <taxon>Clavicipitaceae</taxon>
        <taxon>Claviceps</taxon>
    </lineage>
</organism>
<gene>
    <name evidence="1" type="ORF">E4U42_000480</name>
</gene>
<dbReference type="EMBL" id="SRPY01001113">
    <property type="protein sequence ID" value="KAG5914462.1"/>
    <property type="molecule type" value="Genomic_DNA"/>
</dbReference>
<name>A0A8K0NHT2_9HYPO</name>
<comment type="caution">
    <text evidence="1">The sequence shown here is derived from an EMBL/GenBank/DDBJ whole genome shotgun (WGS) entry which is preliminary data.</text>
</comment>